<comment type="subcellular location">
    <subcellularLocation>
        <location evidence="1">Membrane</location>
        <topology evidence="1">Multi-pass membrane protein</topology>
    </subcellularLocation>
</comment>
<protein>
    <submittedName>
        <fullName evidence="9">Predicted membrane proteins, contain hemolysin III domain</fullName>
    </submittedName>
</protein>
<feature type="transmembrane region" description="Helical" evidence="8">
    <location>
        <begin position="341"/>
        <end position="359"/>
    </location>
</feature>
<evidence type="ECO:0000256" key="5">
    <source>
        <dbReference type="ARBA" id="ARBA00023136"/>
    </source>
</evidence>
<evidence type="ECO:0000256" key="7">
    <source>
        <dbReference type="SAM" id="MobiDB-lite"/>
    </source>
</evidence>
<organism evidence="9 10">
    <name type="scientific">Ceraceosorus bombacis</name>
    <dbReference type="NCBI Taxonomy" id="401625"/>
    <lineage>
        <taxon>Eukaryota</taxon>
        <taxon>Fungi</taxon>
        <taxon>Dikarya</taxon>
        <taxon>Basidiomycota</taxon>
        <taxon>Ustilaginomycotina</taxon>
        <taxon>Exobasidiomycetes</taxon>
        <taxon>Ceraceosorales</taxon>
        <taxon>Ceraceosoraceae</taxon>
        <taxon>Ceraceosorus</taxon>
    </lineage>
</organism>
<feature type="binding site" evidence="6">
    <location>
        <position position="262"/>
    </location>
    <ligand>
        <name>Zn(2+)</name>
        <dbReference type="ChEBI" id="CHEBI:29105"/>
    </ligand>
</feature>
<proteinExistence type="inferred from homology"/>
<dbReference type="PANTHER" id="PTHR20855">
    <property type="entry name" value="ADIPOR/PROGESTIN RECEPTOR-RELATED"/>
    <property type="match status" value="1"/>
</dbReference>
<dbReference type="GO" id="GO:0046872">
    <property type="term" value="F:metal ion binding"/>
    <property type="evidence" value="ECO:0007669"/>
    <property type="project" value="UniProtKB-KW"/>
</dbReference>
<accession>A0A0P1BLR1</accession>
<evidence type="ECO:0000256" key="8">
    <source>
        <dbReference type="SAM" id="Phobius"/>
    </source>
</evidence>
<feature type="transmembrane region" description="Helical" evidence="8">
    <location>
        <begin position="307"/>
        <end position="329"/>
    </location>
</feature>
<keyword evidence="3 8" id="KW-0812">Transmembrane</keyword>
<evidence type="ECO:0000256" key="2">
    <source>
        <dbReference type="ARBA" id="ARBA00007018"/>
    </source>
</evidence>
<feature type="transmembrane region" description="Helical" evidence="8">
    <location>
        <begin position="371"/>
        <end position="391"/>
    </location>
</feature>
<feature type="compositionally biased region" description="Polar residues" evidence="7">
    <location>
        <begin position="61"/>
        <end position="71"/>
    </location>
</feature>
<feature type="transmembrane region" description="Helical" evidence="8">
    <location>
        <begin position="403"/>
        <end position="424"/>
    </location>
</feature>
<dbReference type="EMBL" id="CCYA01000253">
    <property type="protein sequence ID" value="CEH16980.1"/>
    <property type="molecule type" value="Genomic_DNA"/>
</dbReference>
<feature type="binding site" evidence="6">
    <location>
        <position position="412"/>
    </location>
    <ligand>
        <name>Zn(2+)</name>
        <dbReference type="ChEBI" id="CHEBI:29105"/>
    </ligand>
</feature>
<keyword evidence="6" id="KW-0479">Metal-binding</keyword>
<dbReference type="Pfam" id="PF03006">
    <property type="entry name" value="HlyIII"/>
    <property type="match status" value="1"/>
</dbReference>
<feature type="binding site" evidence="6">
    <location>
        <position position="408"/>
    </location>
    <ligand>
        <name>Zn(2+)</name>
        <dbReference type="ChEBI" id="CHEBI:29105"/>
    </ligand>
</feature>
<dbReference type="GO" id="GO:0038023">
    <property type="term" value="F:signaling receptor activity"/>
    <property type="evidence" value="ECO:0007669"/>
    <property type="project" value="TreeGrafter"/>
</dbReference>
<keyword evidence="6" id="KW-0862">Zinc</keyword>
<dbReference type="PANTHER" id="PTHR20855:SF52">
    <property type="entry name" value="ADIPONECTIN RECEPTOR PROTEIN"/>
    <property type="match status" value="1"/>
</dbReference>
<name>A0A0P1BLR1_9BASI</name>
<dbReference type="OrthoDB" id="529367at2759"/>
<keyword evidence="4 8" id="KW-1133">Transmembrane helix</keyword>
<evidence type="ECO:0000313" key="10">
    <source>
        <dbReference type="Proteomes" id="UP000054845"/>
    </source>
</evidence>
<feature type="region of interest" description="Disordered" evidence="7">
    <location>
        <begin position="61"/>
        <end position="94"/>
    </location>
</feature>
<evidence type="ECO:0000256" key="6">
    <source>
        <dbReference type="PIRSR" id="PIRSR604254-1"/>
    </source>
</evidence>
<evidence type="ECO:0000256" key="4">
    <source>
        <dbReference type="ARBA" id="ARBA00022989"/>
    </source>
</evidence>
<comment type="similarity">
    <text evidence="2">Belongs to the ADIPOR family.</text>
</comment>
<dbReference type="STRING" id="401625.A0A0P1BLR1"/>
<dbReference type="InterPro" id="IPR004254">
    <property type="entry name" value="AdipoR/HlyIII-related"/>
</dbReference>
<keyword evidence="5 8" id="KW-0472">Membrane</keyword>
<dbReference type="GO" id="GO:0006882">
    <property type="term" value="P:intracellular zinc ion homeostasis"/>
    <property type="evidence" value="ECO:0007669"/>
    <property type="project" value="TreeGrafter"/>
</dbReference>
<sequence>MNGVSKSDSKALLGSSGTSRHAHKLCEHSQLPEWAHDNAFIVGGYRRPGGTNDEAQMIPASVTSAEQTVQVSGLRKRAKGSSNQADGDSPVEASAQRPRLFEHNSVKACWESVWLYWHNETVNIHTHLWGCVFAIALLALHSLAHFNLLPRALTAHLPGRALLLAHAPAPGSSLEKALLRAHSSPSIPAAAASGGFSRLLRLSGSAAASSSASRDLLQQQLATLWTFESTTNWAPNGPLDVLGFAIFGLSAVTCFGFSATFHTLHAHSCDVSKRANALDYIGIVVMIWGSFLPGLHYGFQCHPKLQAFYASMITVLSTFAGAVVLLPRFKTPAYRPWRTSVFILLGLSAVFPVAHAWALYGIEILARTMGIYWLIASGAMYIVGALLYTLRIPERFAPGKFDYIGASHQIFHVFILFAALAHYVCIRRAHSFWKVAASLSTSTTLQGVCRALEAL</sequence>
<evidence type="ECO:0000313" key="9">
    <source>
        <dbReference type="EMBL" id="CEH16980.1"/>
    </source>
</evidence>
<evidence type="ECO:0000256" key="3">
    <source>
        <dbReference type="ARBA" id="ARBA00022692"/>
    </source>
</evidence>
<keyword evidence="10" id="KW-1185">Reference proteome</keyword>
<dbReference type="GO" id="GO:0016020">
    <property type="term" value="C:membrane"/>
    <property type="evidence" value="ECO:0007669"/>
    <property type="project" value="UniProtKB-SubCell"/>
</dbReference>
<dbReference type="AlphaFoldDB" id="A0A0P1BLR1"/>
<evidence type="ECO:0000256" key="1">
    <source>
        <dbReference type="ARBA" id="ARBA00004141"/>
    </source>
</evidence>
<dbReference type="Proteomes" id="UP000054845">
    <property type="component" value="Unassembled WGS sequence"/>
</dbReference>
<feature type="transmembrane region" description="Helical" evidence="8">
    <location>
        <begin position="241"/>
        <end position="265"/>
    </location>
</feature>
<reference evidence="9 10" key="1">
    <citation type="submission" date="2014-09" db="EMBL/GenBank/DDBJ databases">
        <authorList>
            <person name="Magalhaes I.L.F."/>
            <person name="Oliveira U."/>
            <person name="Santos F.R."/>
            <person name="Vidigal T.H.D.A."/>
            <person name="Brescovit A.D."/>
            <person name="Santos A.J."/>
        </authorList>
    </citation>
    <scope>NUCLEOTIDE SEQUENCE [LARGE SCALE GENOMIC DNA]</scope>
</reference>
<feature type="transmembrane region" description="Helical" evidence="8">
    <location>
        <begin position="277"/>
        <end position="295"/>
    </location>
</feature>